<protein>
    <submittedName>
        <fullName evidence="1">Uncharacterized protein</fullName>
    </submittedName>
</protein>
<comment type="caution">
    <text evidence="1">The sequence shown here is derived from an EMBL/GenBank/DDBJ whole genome shotgun (WGS) entry which is preliminary data.</text>
</comment>
<accession>A0A8H6XXP1</accession>
<evidence type="ECO:0000313" key="1">
    <source>
        <dbReference type="EMBL" id="KAF7349493.1"/>
    </source>
</evidence>
<reference evidence="1" key="1">
    <citation type="submission" date="2020-05" db="EMBL/GenBank/DDBJ databases">
        <title>Mycena genomes resolve the evolution of fungal bioluminescence.</title>
        <authorList>
            <person name="Tsai I.J."/>
        </authorList>
    </citation>
    <scope>NUCLEOTIDE SEQUENCE</scope>
    <source>
        <strain evidence="1">160909Yilan</strain>
    </source>
</reference>
<dbReference type="OrthoDB" id="3068552at2759"/>
<gene>
    <name evidence="1" type="ORF">MSAN_01739600</name>
</gene>
<dbReference type="AlphaFoldDB" id="A0A8H6XXP1"/>
<sequence length="210" mass="23692">MKETDLYSGPHIALIPGHILFTDPHFLHFISSNTLGDHWAWIIGTDGPAQFSLVSVTDIPKLRTFKASDAEQSFGEIYVHESPIRDDDYSVWIYGTSHRARRGALLSYRLSIPTSGDAQWCLRIQSMVQPDQEMEYFFETVTYCGHRLYSTLADPKQTIFSGALPVPSPRTVQVELAMRLIAGQQHVDIAPYSGALTYSTESSIVVQYYR</sequence>
<proteinExistence type="predicted"/>
<name>A0A8H6XXP1_9AGAR</name>
<evidence type="ECO:0000313" key="2">
    <source>
        <dbReference type="Proteomes" id="UP000623467"/>
    </source>
</evidence>
<dbReference type="Proteomes" id="UP000623467">
    <property type="component" value="Unassembled WGS sequence"/>
</dbReference>
<organism evidence="1 2">
    <name type="scientific">Mycena sanguinolenta</name>
    <dbReference type="NCBI Taxonomy" id="230812"/>
    <lineage>
        <taxon>Eukaryota</taxon>
        <taxon>Fungi</taxon>
        <taxon>Dikarya</taxon>
        <taxon>Basidiomycota</taxon>
        <taxon>Agaricomycotina</taxon>
        <taxon>Agaricomycetes</taxon>
        <taxon>Agaricomycetidae</taxon>
        <taxon>Agaricales</taxon>
        <taxon>Marasmiineae</taxon>
        <taxon>Mycenaceae</taxon>
        <taxon>Mycena</taxon>
    </lineage>
</organism>
<dbReference type="EMBL" id="JACAZH010000016">
    <property type="protein sequence ID" value="KAF7349493.1"/>
    <property type="molecule type" value="Genomic_DNA"/>
</dbReference>
<keyword evidence="2" id="KW-1185">Reference proteome</keyword>